<name>A0A2N9ILK0_FAGSY</name>
<sequence length="108" mass="12054">MPHPITHLPPNPISHSQPVTLSLTLSLVSQHLSEYHEITVTSPSRSSPPSTATQRRLDLTEHRNADWISPSTAKRDLTNLARSRRIWRDLTRSGRDLAGFGEISPDLA</sequence>
<dbReference type="EMBL" id="OIVN01006104">
    <property type="protein sequence ID" value="SPD25154.1"/>
    <property type="molecule type" value="Genomic_DNA"/>
</dbReference>
<proteinExistence type="predicted"/>
<evidence type="ECO:0000313" key="1">
    <source>
        <dbReference type="EMBL" id="SPD25154.1"/>
    </source>
</evidence>
<gene>
    <name evidence="1" type="ORF">FSB_LOCUS53036</name>
</gene>
<protein>
    <submittedName>
        <fullName evidence="1">Uncharacterized protein</fullName>
    </submittedName>
</protein>
<dbReference type="AlphaFoldDB" id="A0A2N9ILK0"/>
<accession>A0A2N9ILK0</accession>
<organism evidence="1">
    <name type="scientific">Fagus sylvatica</name>
    <name type="common">Beechnut</name>
    <dbReference type="NCBI Taxonomy" id="28930"/>
    <lineage>
        <taxon>Eukaryota</taxon>
        <taxon>Viridiplantae</taxon>
        <taxon>Streptophyta</taxon>
        <taxon>Embryophyta</taxon>
        <taxon>Tracheophyta</taxon>
        <taxon>Spermatophyta</taxon>
        <taxon>Magnoliopsida</taxon>
        <taxon>eudicotyledons</taxon>
        <taxon>Gunneridae</taxon>
        <taxon>Pentapetalae</taxon>
        <taxon>rosids</taxon>
        <taxon>fabids</taxon>
        <taxon>Fagales</taxon>
        <taxon>Fagaceae</taxon>
        <taxon>Fagus</taxon>
    </lineage>
</organism>
<reference evidence="1" key="1">
    <citation type="submission" date="2018-02" db="EMBL/GenBank/DDBJ databases">
        <authorList>
            <person name="Cohen D.B."/>
            <person name="Kent A.D."/>
        </authorList>
    </citation>
    <scope>NUCLEOTIDE SEQUENCE</scope>
</reference>